<dbReference type="EMBL" id="JAJBNC010000004">
    <property type="protein sequence ID" value="MCB5492752.1"/>
    <property type="molecule type" value="Genomic_DNA"/>
</dbReference>
<accession>A0AAJ1AWV4</accession>
<evidence type="ECO:0000256" key="1">
    <source>
        <dbReference type="SAM" id="MobiDB-lite"/>
    </source>
</evidence>
<comment type="caution">
    <text evidence="2">The sequence shown here is derived from an EMBL/GenBank/DDBJ whole genome shotgun (WGS) entry which is preliminary data.</text>
</comment>
<dbReference type="Proteomes" id="UP001297422">
    <property type="component" value="Unassembled WGS sequence"/>
</dbReference>
<feature type="region of interest" description="Disordered" evidence="1">
    <location>
        <begin position="230"/>
        <end position="263"/>
    </location>
</feature>
<name>A0AAJ1AWV4_MEDGN</name>
<reference evidence="2" key="1">
    <citation type="submission" date="2021-10" db="EMBL/GenBank/DDBJ databases">
        <title>Collection of gut derived symbiotic bacterial strains cultured from healthy donors.</title>
        <authorList>
            <person name="Lin H."/>
            <person name="Littmann E."/>
            <person name="Claire K."/>
            <person name="Pamer E."/>
        </authorList>
    </citation>
    <scope>NUCLEOTIDE SEQUENCE</scope>
    <source>
        <strain evidence="2">MSK.23.4</strain>
    </source>
</reference>
<evidence type="ECO:0000313" key="2">
    <source>
        <dbReference type="EMBL" id="MCB5492752.1"/>
    </source>
</evidence>
<dbReference type="RefSeq" id="WP_173878545.1">
    <property type="nucleotide sequence ID" value="NZ_JAAIMT010000003.1"/>
</dbReference>
<gene>
    <name evidence="2" type="ORF">LIQ10_03205</name>
</gene>
<dbReference type="AlphaFoldDB" id="A0AAJ1AWV4"/>
<evidence type="ECO:0000313" key="3">
    <source>
        <dbReference type="Proteomes" id="UP001297422"/>
    </source>
</evidence>
<sequence length="413" mass="45695">MATKLKNLHVKKVDFVDEGANQQADIKIFKRKEQSAPVVTDLLQDPMKEQKSLFKRLMHSIGKSLGFKDEEIDGFSELSSEGIIQKGNSQTFGEKMTEVKRQKVADEMWSICYALQSSLQSILYDEDLDGATAQSMMEESVSEFDEIIADAISSWSAGKVSGIKKDIGKTDVESLKKFRDHLNENIEKAANIEKGEVEEMLKIDKSKMSPEERAAYDEIVKKYGFEEETVEKSSTVKPGENDDGEEDLDDGKNGKKTTTKKSAASEVGDDIYKGLHPAVKEEIEALRKYREAAENKEFMEVAKKYEIIGKKPEELAPVLKSLRNAGGTAYDDMISTLDSMVAMADSSGVFSEIGKSCRGSAGIVAKGKTESRVESIAKGYIEKDPSLSYTDAVAKAWENNPDLLASYDDEAGF</sequence>
<organism evidence="2 3">
    <name type="scientific">Mediterraneibacter gnavus</name>
    <name type="common">Ruminococcus gnavus</name>
    <dbReference type="NCBI Taxonomy" id="33038"/>
    <lineage>
        <taxon>Bacteria</taxon>
        <taxon>Bacillati</taxon>
        <taxon>Bacillota</taxon>
        <taxon>Clostridia</taxon>
        <taxon>Lachnospirales</taxon>
        <taxon>Lachnospiraceae</taxon>
        <taxon>Mediterraneibacter</taxon>
    </lineage>
</organism>
<protein>
    <submittedName>
        <fullName evidence="2">Uncharacterized protein</fullName>
    </submittedName>
</protein>
<proteinExistence type="predicted"/>